<keyword evidence="3" id="KW-0805">Transcription regulation</keyword>
<dbReference type="Pfam" id="PF00196">
    <property type="entry name" value="GerE"/>
    <property type="match status" value="1"/>
</dbReference>
<comment type="caution">
    <text evidence="9">The sequence shown here is derived from an EMBL/GenBank/DDBJ whole genome shotgun (WGS) entry which is preliminary data.</text>
</comment>
<organism evidence="9 10">
    <name type="scientific">Rhizobium deserti</name>
    <dbReference type="NCBI Taxonomy" id="2547961"/>
    <lineage>
        <taxon>Bacteria</taxon>
        <taxon>Pseudomonadati</taxon>
        <taxon>Pseudomonadota</taxon>
        <taxon>Alphaproteobacteria</taxon>
        <taxon>Hyphomicrobiales</taxon>
        <taxon>Rhizobiaceae</taxon>
        <taxon>Rhizobium/Agrobacterium group</taxon>
        <taxon>Rhizobium</taxon>
    </lineage>
</organism>
<dbReference type="PANTHER" id="PTHR44688">
    <property type="entry name" value="DNA-BINDING TRANSCRIPTIONAL ACTIVATOR DEVR_DOSR"/>
    <property type="match status" value="1"/>
</dbReference>
<dbReference type="PRINTS" id="PR00038">
    <property type="entry name" value="HTHLUXR"/>
</dbReference>
<keyword evidence="1 6" id="KW-0597">Phosphoprotein</keyword>
<dbReference type="GO" id="GO:0000160">
    <property type="term" value="P:phosphorelay signal transduction system"/>
    <property type="evidence" value="ECO:0007669"/>
    <property type="project" value="UniProtKB-KW"/>
</dbReference>
<dbReference type="InterPro" id="IPR011006">
    <property type="entry name" value="CheY-like_superfamily"/>
</dbReference>
<evidence type="ECO:0000256" key="2">
    <source>
        <dbReference type="ARBA" id="ARBA00023012"/>
    </source>
</evidence>
<keyword evidence="10" id="KW-1185">Reference proteome</keyword>
<dbReference type="GO" id="GO:0006355">
    <property type="term" value="P:regulation of DNA-templated transcription"/>
    <property type="evidence" value="ECO:0007669"/>
    <property type="project" value="InterPro"/>
</dbReference>
<evidence type="ECO:0000259" key="7">
    <source>
        <dbReference type="PROSITE" id="PS50043"/>
    </source>
</evidence>
<evidence type="ECO:0000256" key="3">
    <source>
        <dbReference type="ARBA" id="ARBA00023015"/>
    </source>
</evidence>
<keyword evidence="2" id="KW-0902">Two-component regulatory system</keyword>
<keyword evidence="5" id="KW-0804">Transcription</keyword>
<evidence type="ECO:0000256" key="5">
    <source>
        <dbReference type="ARBA" id="ARBA00023163"/>
    </source>
</evidence>
<dbReference type="SUPFAM" id="SSF52172">
    <property type="entry name" value="CheY-like"/>
    <property type="match status" value="1"/>
</dbReference>
<dbReference type="PROSITE" id="PS50043">
    <property type="entry name" value="HTH_LUXR_2"/>
    <property type="match status" value="1"/>
</dbReference>
<dbReference type="PANTHER" id="PTHR44688:SF16">
    <property type="entry name" value="DNA-BINDING TRANSCRIPTIONAL ACTIVATOR DEVR_DOSR"/>
    <property type="match status" value="1"/>
</dbReference>
<reference evidence="9 10" key="1">
    <citation type="submission" date="2019-03" db="EMBL/GenBank/DDBJ databases">
        <title>Rhizobium sp. nov., an bacterium isolated from biocrust in Mu Us Desert.</title>
        <authorList>
            <person name="Lixiong L."/>
        </authorList>
    </citation>
    <scope>NUCLEOTIDE SEQUENCE [LARGE SCALE GENOMIC DNA]</scope>
    <source>
        <strain evidence="9 10">SPY-1</strain>
    </source>
</reference>
<dbReference type="InterPro" id="IPR001789">
    <property type="entry name" value="Sig_transdc_resp-reg_receiver"/>
</dbReference>
<dbReference type="RefSeq" id="WP_133318092.1">
    <property type="nucleotide sequence ID" value="NZ_SMTL01000007.1"/>
</dbReference>
<evidence type="ECO:0000256" key="6">
    <source>
        <dbReference type="PROSITE-ProRule" id="PRU00169"/>
    </source>
</evidence>
<dbReference type="Pfam" id="PF00072">
    <property type="entry name" value="Response_reg"/>
    <property type="match status" value="1"/>
</dbReference>
<proteinExistence type="predicted"/>
<dbReference type="AlphaFoldDB" id="A0A4R5U9A2"/>
<sequence>MSAALGNRAHDASAAKADTPLVVVVDDDDGMRDGLIDVLSSVGIDSLGFSSTTELLAEPLPDRPGCLILDVRLPGLSGLDLQTKLNGMGNKLPIVFMTGYADVPMSVRAMKAGATDFLTKPFRDQEMLDAVSVAIERDRSRRLELTAANEAVKAASSLTPREHEVMQAVVKGLLNKQVAHLLEISEVTVKIHRGNVMRKMNVTSLADLVRKAEILKALA</sequence>
<dbReference type="EMBL" id="SMTL01000007">
    <property type="protein sequence ID" value="TDK31194.1"/>
    <property type="molecule type" value="Genomic_DNA"/>
</dbReference>
<accession>A0A4R5U9A2</accession>
<evidence type="ECO:0000259" key="8">
    <source>
        <dbReference type="PROSITE" id="PS50110"/>
    </source>
</evidence>
<dbReference type="PROSITE" id="PS00622">
    <property type="entry name" value="HTH_LUXR_1"/>
    <property type="match status" value="1"/>
</dbReference>
<dbReference type="Gene3D" id="1.10.10.10">
    <property type="entry name" value="Winged helix-like DNA-binding domain superfamily/Winged helix DNA-binding domain"/>
    <property type="match status" value="1"/>
</dbReference>
<dbReference type="SMART" id="SM00448">
    <property type="entry name" value="REC"/>
    <property type="match status" value="1"/>
</dbReference>
<feature type="domain" description="Response regulatory" evidence="8">
    <location>
        <begin position="21"/>
        <end position="135"/>
    </location>
</feature>
<dbReference type="SMART" id="SM00421">
    <property type="entry name" value="HTH_LUXR"/>
    <property type="match status" value="1"/>
</dbReference>
<gene>
    <name evidence="9" type="ORF">E2F50_19760</name>
</gene>
<evidence type="ECO:0000256" key="1">
    <source>
        <dbReference type="ARBA" id="ARBA00022553"/>
    </source>
</evidence>
<dbReference type="Gene3D" id="3.40.50.2300">
    <property type="match status" value="1"/>
</dbReference>
<dbReference type="InterPro" id="IPR036388">
    <property type="entry name" value="WH-like_DNA-bd_sf"/>
</dbReference>
<dbReference type="InterPro" id="IPR016032">
    <property type="entry name" value="Sig_transdc_resp-reg_C-effctor"/>
</dbReference>
<dbReference type="OrthoDB" id="9782655at2"/>
<evidence type="ECO:0000256" key="4">
    <source>
        <dbReference type="ARBA" id="ARBA00023125"/>
    </source>
</evidence>
<dbReference type="InterPro" id="IPR000792">
    <property type="entry name" value="Tscrpt_reg_LuxR_C"/>
</dbReference>
<dbReference type="Proteomes" id="UP000295238">
    <property type="component" value="Unassembled WGS sequence"/>
</dbReference>
<feature type="modified residue" description="4-aspartylphosphate" evidence="6">
    <location>
        <position position="70"/>
    </location>
</feature>
<keyword evidence="4" id="KW-0238">DNA-binding</keyword>
<dbReference type="SUPFAM" id="SSF46894">
    <property type="entry name" value="C-terminal effector domain of the bipartite response regulators"/>
    <property type="match status" value="1"/>
</dbReference>
<dbReference type="GO" id="GO:0003677">
    <property type="term" value="F:DNA binding"/>
    <property type="evidence" value="ECO:0007669"/>
    <property type="project" value="UniProtKB-KW"/>
</dbReference>
<evidence type="ECO:0000313" key="10">
    <source>
        <dbReference type="Proteomes" id="UP000295238"/>
    </source>
</evidence>
<name>A0A4R5U9A2_9HYPH</name>
<dbReference type="FunFam" id="3.40.50.2300:FF:000018">
    <property type="entry name" value="DNA-binding transcriptional regulator NtrC"/>
    <property type="match status" value="1"/>
</dbReference>
<dbReference type="PROSITE" id="PS50110">
    <property type="entry name" value="RESPONSE_REGULATORY"/>
    <property type="match status" value="1"/>
</dbReference>
<dbReference type="CDD" id="cd06170">
    <property type="entry name" value="LuxR_C_like"/>
    <property type="match status" value="1"/>
</dbReference>
<feature type="domain" description="HTH luxR-type" evidence="7">
    <location>
        <begin position="151"/>
        <end position="216"/>
    </location>
</feature>
<protein>
    <submittedName>
        <fullName evidence="9">Response regulator transcription factor</fullName>
    </submittedName>
</protein>
<evidence type="ECO:0000313" key="9">
    <source>
        <dbReference type="EMBL" id="TDK31194.1"/>
    </source>
</evidence>